<organism evidence="2 3">
    <name type="scientific">Candidatus Woesebacteria bacterium GW2011_GWB1_39_10</name>
    <dbReference type="NCBI Taxonomy" id="1618572"/>
    <lineage>
        <taxon>Bacteria</taxon>
        <taxon>Candidatus Woeseibacteriota</taxon>
    </lineage>
</organism>
<protein>
    <recommendedName>
        <fullName evidence="4">DUF5673 domain-containing protein</fullName>
    </recommendedName>
</protein>
<gene>
    <name evidence="2" type="ORF">UT17_C0003G0229</name>
</gene>
<dbReference type="AlphaFoldDB" id="A0A0G0PS86"/>
<evidence type="ECO:0000313" key="2">
    <source>
        <dbReference type="EMBL" id="KKQ92206.1"/>
    </source>
</evidence>
<feature type="transmembrane region" description="Helical" evidence="1">
    <location>
        <begin position="65"/>
        <end position="81"/>
    </location>
</feature>
<evidence type="ECO:0000313" key="3">
    <source>
        <dbReference type="Proteomes" id="UP000034774"/>
    </source>
</evidence>
<proteinExistence type="predicted"/>
<reference evidence="2 3" key="1">
    <citation type="journal article" date="2015" name="Nature">
        <title>rRNA introns, odd ribosomes, and small enigmatic genomes across a large radiation of phyla.</title>
        <authorList>
            <person name="Brown C.T."/>
            <person name="Hug L.A."/>
            <person name="Thomas B.C."/>
            <person name="Sharon I."/>
            <person name="Castelle C.J."/>
            <person name="Singh A."/>
            <person name="Wilkins M.J."/>
            <person name="Williams K.H."/>
            <person name="Banfield J.F."/>
        </authorList>
    </citation>
    <scope>NUCLEOTIDE SEQUENCE [LARGE SCALE GENOMIC DNA]</scope>
</reference>
<sequence length="177" mass="20308">MDPAKDQESQPQAVVVRREPERELVSWTAPARPFKRRDKQFFVTVFAMAGILGLVLFFAEGFMPVLLIIALVFLYYVLSTVEPERIEYKITSKGIKIGSKLTEWSFLNRFWFTKRFDQELMVIDTGLIPGRIEMVVDLAVKEKITKEISAYLPLEEMPASGIDKFTDWIGKKLPGNS</sequence>
<feature type="transmembrane region" description="Helical" evidence="1">
    <location>
        <begin position="41"/>
        <end position="59"/>
    </location>
</feature>
<dbReference type="EMBL" id="LBVU01000003">
    <property type="protein sequence ID" value="KKQ92206.1"/>
    <property type="molecule type" value="Genomic_DNA"/>
</dbReference>
<name>A0A0G0PS86_9BACT</name>
<comment type="caution">
    <text evidence="2">The sequence shown here is derived from an EMBL/GenBank/DDBJ whole genome shotgun (WGS) entry which is preliminary data.</text>
</comment>
<accession>A0A0G0PS86</accession>
<keyword evidence="1" id="KW-0472">Membrane</keyword>
<keyword evidence="1" id="KW-1133">Transmembrane helix</keyword>
<evidence type="ECO:0008006" key="4">
    <source>
        <dbReference type="Google" id="ProtNLM"/>
    </source>
</evidence>
<evidence type="ECO:0000256" key="1">
    <source>
        <dbReference type="SAM" id="Phobius"/>
    </source>
</evidence>
<dbReference type="STRING" id="1618572.UT17_C0003G0229"/>
<dbReference type="Proteomes" id="UP000034774">
    <property type="component" value="Unassembled WGS sequence"/>
</dbReference>
<keyword evidence="1" id="KW-0812">Transmembrane</keyword>